<evidence type="ECO:0000256" key="12">
    <source>
        <dbReference type="ARBA" id="ARBA00023209"/>
    </source>
</evidence>
<evidence type="ECO:0000256" key="9">
    <source>
        <dbReference type="ARBA" id="ARBA00022989"/>
    </source>
</evidence>
<dbReference type="RefSeq" id="XP_026539015.1">
    <property type="nucleotide sequence ID" value="XM_026683230.1"/>
</dbReference>
<dbReference type="GeneID" id="113422354"/>
<evidence type="ECO:0000256" key="7">
    <source>
        <dbReference type="ARBA" id="ARBA00022692"/>
    </source>
</evidence>
<evidence type="ECO:0000256" key="14">
    <source>
        <dbReference type="HAMAP-Rule" id="MF_03216"/>
    </source>
</evidence>
<dbReference type="AlphaFoldDB" id="A0A6J1V8H0"/>
<keyword evidence="4 14" id="KW-0489">Methyltransferase</keyword>
<feature type="binding site" evidence="14">
    <location>
        <begin position="137"/>
        <end position="138"/>
    </location>
    <ligand>
        <name>S-adenosyl-L-methionine</name>
        <dbReference type="ChEBI" id="CHEBI:59789"/>
    </ligand>
</feature>
<comment type="catalytic activity">
    <reaction evidence="14">
        <text>a 1,2-diacyl-sn-glycero-3-phospho-N,N-dimethylethanolamine + S-adenosyl-L-methionine = a 1,2-diacyl-sn-glycero-3-phosphocholine + S-adenosyl-L-homocysteine + H(+)</text>
        <dbReference type="Rhea" id="RHEA:32739"/>
        <dbReference type="ChEBI" id="CHEBI:15378"/>
        <dbReference type="ChEBI" id="CHEBI:57643"/>
        <dbReference type="ChEBI" id="CHEBI:57856"/>
        <dbReference type="ChEBI" id="CHEBI:59789"/>
        <dbReference type="ChEBI" id="CHEBI:64572"/>
    </reaction>
</comment>
<dbReference type="InterPro" id="IPR024960">
    <property type="entry name" value="PEMT/MFAP"/>
</dbReference>
<name>A0A6J1V8H0_9SAUR</name>
<dbReference type="InterPro" id="IPR007318">
    <property type="entry name" value="Phopholipid_MeTrfase"/>
</dbReference>
<evidence type="ECO:0000256" key="6">
    <source>
        <dbReference type="ARBA" id="ARBA00022691"/>
    </source>
</evidence>
<feature type="transmembrane region" description="Helical" evidence="15">
    <location>
        <begin position="118"/>
        <end position="136"/>
    </location>
</feature>
<dbReference type="Proteomes" id="UP000504612">
    <property type="component" value="Unplaced"/>
</dbReference>
<evidence type="ECO:0000256" key="8">
    <source>
        <dbReference type="ARBA" id="ARBA00022824"/>
    </source>
</evidence>
<evidence type="ECO:0000313" key="17">
    <source>
        <dbReference type="RefSeq" id="XP_026539015.1"/>
    </source>
</evidence>
<dbReference type="KEGG" id="nss:113422354"/>
<dbReference type="HAMAP" id="MF_03216">
    <property type="entry name" value="PLMT"/>
    <property type="match status" value="1"/>
</dbReference>
<comment type="pathway">
    <text evidence="1 14">Phospholipid metabolism; phosphatidylcholine biosynthesis.</text>
</comment>
<dbReference type="GO" id="GO:0006656">
    <property type="term" value="P:phosphatidylcholine biosynthetic process"/>
    <property type="evidence" value="ECO:0007669"/>
    <property type="project" value="UniProtKB-UniRule"/>
</dbReference>
<organism evidence="16 17">
    <name type="scientific">Notechis scutatus</name>
    <name type="common">mainland tiger snake</name>
    <dbReference type="NCBI Taxonomy" id="8663"/>
    <lineage>
        <taxon>Eukaryota</taxon>
        <taxon>Metazoa</taxon>
        <taxon>Chordata</taxon>
        <taxon>Craniata</taxon>
        <taxon>Vertebrata</taxon>
        <taxon>Euteleostomi</taxon>
        <taxon>Lepidosauria</taxon>
        <taxon>Squamata</taxon>
        <taxon>Bifurcata</taxon>
        <taxon>Unidentata</taxon>
        <taxon>Episquamata</taxon>
        <taxon>Toxicofera</taxon>
        <taxon>Serpentes</taxon>
        <taxon>Colubroidea</taxon>
        <taxon>Elapidae</taxon>
        <taxon>Hydrophiinae</taxon>
        <taxon>Notechis</taxon>
    </lineage>
</organism>
<keyword evidence="10 14" id="KW-0443">Lipid metabolism</keyword>
<evidence type="ECO:0000256" key="10">
    <source>
        <dbReference type="ARBA" id="ARBA00023098"/>
    </source>
</evidence>
<dbReference type="EC" id="2.1.1.17" evidence="14"/>
<comment type="catalytic activity">
    <reaction evidence="14">
        <text>a 1,2-diacyl-sn-glycero-3-phospho-N-methylethanolamine + S-adenosyl-L-methionine = a 1,2-diacyl-sn-glycero-3-phospho-N,N-dimethylethanolamine + S-adenosyl-L-homocysteine + H(+)</text>
        <dbReference type="Rhea" id="RHEA:32735"/>
        <dbReference type="ChEBI" id="CHEBI:15378"/>
        <dbReference type="ChEBI" id="CHEBI:57856"/>
        <dbReference type="ChEBI" id="CHEBI:59789"/>
        <dbReference type="ChEBI" id="CHEBI:64572"/>
        <dbReference type="ChEBI" id="CHEBI:64573"/>
        <dbReference type="EC" id="2.1.1.71"/>
    </reaction>
</comment>
<dbReference type="GO" id="GO:0004608">
    <property type="term" value="F:phosphatidylethanolamine N-methyltransferase activity"/>
    <property type="evidence" value="ECO:0007669"/>
    <property type="project" value="UniProtKB-UniRule"/>
</dbReference>
<keyword evidence="14" id="KW-0496">Mitochondrion</keyword>
<protein>
    <recommendedName>
        <fullName evidence="14">Phosphatidylethanolamine N-methyltransferase</fullName>
        <shortName evidence="14">PEAMT</shortName>
        <shortName evidence="14">PEMT</shortName>
        <ecNumber evidence="14">2.1.1.17</ecNumber>
        <ecNumber evidence="14">2.1.1.71</ecNumber>
    </recommendedName>
    <alternativeName>
        <fullName evidence="14">Phospholipid methyltransferase</fullName>
        <shortName evidence="14">PLMT</shortName>
    </alternativeName>
</protein>
<comment type="caution">
    <text evidence="14">Lacks conserved residue(s) required for the propagation of feature annotation.</text>
</comment>
<dbReference type="UniPathway" id="UPA00753"/>
<evidence type="ECO:0000256" key="1">
    <source>
        <dbReference type="ARBA" id="ARBA00004969"/>
    </source>
</evidence>
<keyword evidence="5 14" id="KW-0808">Transferase</keyword>
<keyword evidence="13 14" id="KW-1208">Phospholipid metabolism</keyword>
<feature type="topological domain" description="Lumenal" evidence="14">
    <location>
        <begin position="15"/>
        <end position="26"/>
    </location>
</feature>
<keyword evidence="6 14" id="KW-0949">S-adenosyl-L-methionine</keyword>
<evidence type="ECO:0000256" key="4">
    <source>
        <dbReference type="ARBA" id="ARBA00022603"/>
    </source>
</evidence>
<feature type="transmembrane region" description="Helical" evidence="15">
    <location>
        <begin position="47"/>
        <end position="76"/>
    </location>
</feature>
<feature type="binding site" evidence="14">
    <location>
        <begin position="55"/>
        <end position="57"/>
    </location>
    <ligand>
        <name>S-adenosyl-L-methionine</name>
        <dbReference type="ChEBI" id="CHEBI:59789"/>
    </ligand>
</feature>
<keyword evidence="12 14" id="KW-0594">Phospholipid biosynthesis</keyword>
<feature type="topological domain" description="Lumenal" evidence="14">
    <location>
        <begin position="1"/>
        <end position="2"/>
    </location>
</feature>
<accession>A0A6J1V8H0</accession>
<comment type="function">
    <text evidence="14">Catalyzes the three sequential steps of the methylation pathway for the biosynthesis of phosphatidylcholine, a critical and essential component for membrane structure. Uses S-adenosylmethionine (S-adenosyl-L-methionine, SAM or AdoMet) as the methyl group donor for the methylation of phosphatidylethanolamine (1,2-diacyl-sn-glycero-3-phosphoethanolamine, PE) to phosphatidylmonomethylethanolamine (1,2-diacyl-sn-glycero-3-phospho-N-methylethanolamine, PMME), PMME to phosphatidyldimethylethanolamine (1,2-diacyl-sn-glycero-3-phospho-N,N-dimethylethanolamine, PDME), and PDME to phosphatidylcholine (1,2-diacyl-sn-glycero-3-phosphocholine, PC), producing S-adenosyl-L-homocysteine in each step.</text>
</comment>
<dbReference type="Gene3D" id="1.20.120.1630">
    <property type="match status" value="1"/>
</dbReference>
<dbReference type="GO" id="GO:0005789">
    <property type="term" value="C:endoplasmic reticulum membrane"/>
    <property type="evidence" value="ECO:0007669"/>
    <property type="project" value="UniProtKB-SubCell"/>
</dbReference>
<dbReference type="PANTHER" id="PTHR15458">
    <property type="entry name" value="PHOSPHATIDYLETHANOLAMINE N-METHYLTRANSFERASE"/>
    <property type="match status" value="1"/>
</dbReference>
<gene>
    <name evidence="14 17" type="primary">PEMT</name>
</gene>
<evidence type="ECO:0000256" key="15">
    <source>
        <dbReference type="SAM" id="Phobius"/>
    </source>
</evidence>
<evidence type="ECO:0000313" key="16">
    <source>
        <dbReference type="Proteomes" id="UP000504612"/>
    </source>
</evidence>
<keyword evidence="8 14" id="KW-0256">Endoplasmic reticulum</keyword>
<evidence type="ECO:0000256" key="13">
    <source>
        <dbReference type="ARBA" id="ARBA00023264"/>
    </source>
</evidence>
<keyword evidence="11 14" id="KW-0472">Membrane</keyword>
<reference evidence="17" key="1">
    <citation type="submission" date="2025-08" db="UniProtKB">
        <authorList>
            <consortium name="RefSeq"/>
        </authorList>
    </citation>
    <scope>IDENTIFICATION</scope>
</reference>
<evidence type="ECO:0000256" key="11">
    <source>
        <dbReference type="ARBA" id="ARBA00023136"/>
    </source>
</evidence>
<proteinExistence type="inferred from homology"/>
<comment type="catalytic activity">
    <reaction evidence="14">
        <text>a 1,2-diacyl-sn-glycero-3-phosphoethanolamine + S-adenosyl-L-methionine = a 1,2-diacyl-sn-glycero-3-phospho-N-methylethanolamine + S-adenosyl-L-homocysteine + H(+)</text>
        <dbReference type="Rhea" id="RHEA:11164"/>
        <dbReference type="ChEBI" id="CHEBI:15378"/>
        <dbReference type="ChEBI" id="CHEBI:57856"/>
        <dbReference type="ChEBI" id="CHEBI:59789"/>
        <dbReference type="ChEBI" id="CHEBI:64573"/>
        <dbReference type="ChEBI" id="CHEBI:64612"/>
        <dbReference type="EC" id="2.1.1.17"/>
    </reaction>
</comment>
<keyword evidence="16" id="KW-1185">Reference proteome</keyword>
<dbReference type="GO" id="GO:0000773">
    <property type="term" value="F:phosphatidyl-N-methylethanolamine N-methyltransferase activity"/>
    <property type="evidence" value="ECO:0007669"/>
    <property type="project" value="UniProtKB-UniRule"/>
</dbReference>
<evidence type="ECO:0000256" key="2">
    <source>
        <dbReference type="ARBA" id="ARBA00005189"/>
    </source>
</evidence>
<sequence>MSAFQQTPTPANNSKTDISQKFLLFGYFSEAMKSQPKLPLLDCLLGYYASVTLIVVGILLVTSSFIALGFIGTFLGDYFGILMERKVTSFPFNVIENPMYWGSTSIYFGWSLMNASPVGLVLTVVVALCYTVALLYEGPFTEEIYRKAPKCE</sequence>
<evidence type="ECO:0000256" key="3">
    <source>
        <dbReference type="ARBA" id="ARBA00022516"/>
    </source>
</evidence>
<keyword evidence="9 14" id="KW-1133">Transmembrane helix</keyword>
<feature type="topological domain" description="Cytoplasmic" evidence="14">
    <location>
        <begin position="136"/>
        <end position="152"/>
    </location>
</feature>
<feature type="topological domain" description="Lumenal" evidence="14">
    <location>
        <begin position="72"/>
        <end position="114"/>
    </location>
</feature>
<comment type="similarity">
    <text evidence="14">Belongs to the class VI-like SAM-binding methyltransferase superfamily. PEMT/PEM2 methyltransferase family.</text>
</comment>
<dbReference type="EC" id="2.1.1.71" evidence="14"/>
<dbReference type="GO" id="GO:0032259">
    <property type="term" value="P:methylation"/>
    <property type="evidence" value="ECO:0007669"/>
    <property type="project" value="UniProtKB-KW"/>
</dbReference>
<keyword evidence="3 14" id="KW-0444">Lipid biosynthesis</keyword>
<evidence type="ECO:0000256" key="5">
    <source>
        <dbReference type="ARBA" id="ARBA00022679"/>
    </source>
</evidence>
<keyword evidence="7 14" id="KW-0812">Transmembrane</keyword>
<dbReference type="PROSITE" id="PS51599">
    <property type="entry name" value="SAM_PEMT_PEM2"/>
    <property type="match status" value="1"/>
</dbReference>
<dbReference type="GO" id="GO:0031966">
    <property type="term" value="C:mitochondrial membrane"/>
    <property type="evidence" value="ECO:0007669"/>
    <property type="project" value="UniProtKB-SubCell"/>
</dbReference>
<comment type="subcellular location">
    <subcellularLocation>
        <location evidence="14">Endoplasmic reticulum membrane</location>
        <topology evidence="14">Multi-pass membrane protein</topology>
    </subcellularLocation>
    <subcellularLocation>
        <location evidence="14">Mitochondrion membrane</location>
        <topology evidence="14">Multi-pass membrane protein</topology>
    </subcellularLocation>
    <text evidence="14">Found in endoplasmic reticulum where most PEMT activity is generated and in mitochondria.</text>
</comment>
<dbReference type="PANTHER" id="PTHR15458:SF5">
    <property type="entry name" value="PHOSPHATIDYLETHANOLAMINE N-METHYLTRANSFERASE"/>
    <property type="match status" value="1"/>
</dbReference>
<comment type="pathway">
    <text evidence="2">Lipid metabolism.</text>
</comment>
<dbReference type="Pfam" id="PF04191">
    <property type="entry name" value="PEMT"/>
    <property type="match status" value="1"/>
</dbReference>
<dbReference type="CTD" id="10400"/>